<dbReference type="InterPro" id="IPR013083">
    <property type="entry name" value="Znf_RING/FYVE/PHD"/>
</dbReference>
<dbReference type="STRING" id="59463.ENSMLUP00000016734"/>
<dbReference type="OMA" id="CNFPPHY"/>
<gene>
    <name evidence="9" type="primary">LOC111825104</name>
</gene>
<reference evidence="9" key="2">
    <citation type="submission" date="2025-08" db="UniProtKB">
        <authorList>
            <consortium name="Ensembl"/>
        </authorList>
    </citation>
    <scope>IDENTIFICATION</scope>
</reference>
<name>G1PZ52_MYOLU</name>
<dbReference type="Proteomes" id="UP000001074">
    <property type="component" value="Unassembled WGS sequence"/>
</dbReference>
<dbReference type="InterPro" id="IPR003879">
    <property type="entry name" value="Butyrophylin_SPRY"/>
</dbReference>
<dbReference type="InterPro" id="IPR050143">
    <property type="entry name" value="TRIM/RBCC"/>
</dbReference>
<proteinExistence type="predicted"/>
<dbReference type="PANTHER" id="PTHR24103">
    <property type="entry name" value="E3 UBIQUITIN-PROTEIN LIGASE TRIM"/>
    <property type="match status" value="1"/>
</dbReference>
<evidence type="ECO:0000259" key="7">
    <source>
        <dbReference type="PROSITE" id="PS50119"/>
    </source>
</evidence>
<evidence type="ECO:0000259" key="8">
    <source>
        <dbReference type="PROSITE" id="PS50188"/>
    </source>
</evidence>
<organism evidence="9 10">
    <name type="scientific">Myotis lucifugus</name>
    <name type="common">Little brown bat</name>
    <dbReference type="NCBI Taxonomy" id="59463"/>
    <lineage>
        <taxon>Eukaryota</taxon>
        <taxon>Metazoa</taxon>
        <taxon>Chordata</taxon>
        <taxon>Craniata</taxon>
        <taxon>Vertebrata</taxon>
        <taxon>Euteleostomi</taxon>
        <taxon>Mammalia</taxon>
        <taxon>Eutheria</taxon>
        <taxon>Laurasiatheria</taxon>
        <taxon>Chiroptera</taxon>
        <taxon>Yangochiroptera</taxon>
        <taxon>Vespertilionidae</taxon>
        <taxon>Myotis</taxon>
    </lineage>
</organism>
<dbReference type="HOGENOM" id="CLU_013137_0_3_1"/>
<dbReference type="PROSITE" id="PS50089">
    <property type="entry name" value="ZF_RING_2"/>
    <property type="match status" value="1"/>
</dbReference>
<evidence type="ECO:0000259" key="6">
    <source>
        <dbReference type="PROSITE" id="PS50089"/>
    </source>
</evidence>
<dbReference type="InterPro" id="IPR013320">
    <property type="entry name" value="ConA-like_dom_sf"/>
</dbReference>
<evidence type="ECO:0000256" key="2">
    <source>
        <dbReference type="ARBA" id="ARBA00022771"/>
    </source>
</evidence>
<dbReference type="Pfam" id="PF15227">
    <property type="entry name" value="zf-C3HC4_4"/>
    <property type="match status" value="1"/>
</dbReference>
<dbReference type="GeneTree" id="ENSGT00940000155329"/>
<dbReference type="InterPro" id="IPR017907">
    <property type="entry name" value="Znf_RING_CS"/>
</dbReference>
<dbReference type="Ensembl" id="ENSMLUT00000028587.1">
    <property type="protein sequence ID" value="ENSMLUP00000016734.1"/>
    <property type="gene ID" value="ENSMLUG00000022708.1"/>
</dbReference>
<keyword evidence="2 4" id="KW-0863">Zinc-finger</keyword>
<dbReference type="Pfam" id="PF13765">
    <property type="entry name" value="PRY"/>
    <property type="match status" value="1"/>
</dbReference>
<dbReference type="InterPro" id="IPR000315">
    <property type="entry name" value="Znf_B-box"/>
</dbReference>
<dbReference type="FunCoup" id="G1PZ52">
    <property type="interactions" value="1288"/>
</dbReference>
<sequence length="461" mass="52978">NRHPLCTMAFAAALAKLQEEVSCPICLDYLGDPVTTECGHNFCSSCIHQHWGHLQGTFPCPVCLHHCPDRSLKRNTQLCHMTEIVQQIPRMRAKSQRQEEPLCQKHREGLALFCEKDLELLCAQCRVSSDHGDHPLMPLEEAAATHRRKLKSYIESLSEQMKDTENRSERQVSKCLEVKERIENEKDELYSEVQQLKSFLEKEQNAMLTSLLNEKTDVEEKLKEEKNQISNYCTMLNSLLRDIISKGLQTDMDLLTGIESIHDEYDNLEPPATYLYELKEDTCSLPPHYLGLHKMIHTFQVDLTLDPETAHPALMISRDRKSVTYSTAFGLHNLQGRTSYPAVLSSEGFDAGRHFWQVEVRGTGAWSLGVCKESFPRNPPMPPSPRNGCWQFHLWANTSVTSDSGNWERIGIFLDFELGEVSFYNLRNRSHLHTFSERFTEKLIPYFCIGLFTKSLIMRIV</sequence>
<keyword evidence="10" id="KW-1185">Reference proteome</keyword>
<dbReference type="GO" id="GO:0008270">
    <property type="term" value="F:zinc ion binding"/>
    <property type="evidence" value="ECO:0007669"/>
    <property type="project" value="UniProtKB-KW"/>
</dbReference>
<dbReference type="AlphaFoldDB" id="G1PZ52"/>
<dbReference type="CDD" id="cd16607">
    <property type="entry name" value="RING-HC_TRIM60-like_C-IV"/>
    <property type="match status" value="1"/>
</dbReference>
<dbReference type="PRINTS" id="PR01407">
    <property type="entry name" value="BUTYPHLNCDUF"/>
</dbReference>
<reference evidence="9 10" key="1">
    <citation type="journal article" date="2011" name="Nature">
        <title>A high-resolution map of human evolutionary constraint using 29 mammals.</title>
        <authorList>
            <person name="Lindblad-Toh K."/>
            <person name="Garber M."/>
            <person name="Zuk O."/>
            <person name="Lin M.F."/>
            <person name="Parker B.J."/>
            <person name="Washietl S."/>
            <person name="Kheradpour P."/>
            <person name="Ernst J."/>
            <person name="Jordan G."/>
            <person name="Mauceli E."/>
            <person name="Ward L.D."/>
            <person name="Lowe C.B."/>
            <person name="Holloway A.K."/>
            <person name="Clamp M."/>
            <person name="Gnerre S."/>
            <person name="Alfoldi J."/>
            <person name="Beal K."/>
            <person name="Chang J."/>
            <person name="Clawson H."/>
            <person name="Cuff J."/>
            <person name="Di Palma F."/>
            <person name="Fitzgerald S."/>
            <person name="Flicek P."/>
            <person name="Guttman M."/>
            <person name="Hubisz M.J."/>
            <person name="Jaffe D.B."/>
            <person name="Jungreis I."/>
            <person name="Kent W.J."/>
            <person name="Kostka D."/>
            <person name="Lara M."/>
            <person name="Martins A.L."/>
            <person name="Massingham T."/>
            <person name="Moltke I."/>
            <person name="Raney B.J."/>
            <person name="Rasmussen M.D."/>
            <person name="Robinson J."/>
            <person name="Stark A."/>
            <person name="Vilella A.J."/>
            <person name="Wen J."/>
            <person name="Xie X."/>
            <person name="Zody M.C."/>
            <person name="Baldwin J."/>
            <person name="Bloom T."/>
            <person name="Chin C.W."/>
            <person name="Heiman D."/>
            <person name="Nicol R."/>
            <person name="Nusbaum C."/>
            <person name="Young S."/>
            <person name="Wilkinson J."/>
            <person name="Worley K.C."/>
            <person name="Kovar C.L."/>
            <person name="Muzny D.M."/>
            <person name="Gibbs R.A."/>
            <person name="Cree A."/>
            <person name="Dihn H.H."/>
            <person name="Fowler G."/>
            <person name="Jhangiani S."/>
            <person name="Joshi V."/>
            <person name="Lee S."/>
            <person name="Lewis L.R."/>
            <person name="Nazareth L.V."/>
            <person name="Okwuonu G."/>
            <person name="Santibanez J."/>
            <person name="Warren W.C."/>
            <person name="Mardis E.R."/>
            <person name="Weinstock G.M."/>
            <person name="Wilson R.K."/>
            <person name="Delehaunty K."/>
            <person name="Dooling D."/>
            <person name="Fronik C."/>
            <person name="Fulton L."/>
            <person name="Fulton B."/>
            <person name="Graves T."/>
            <person name="Minx P."/>
            <person name="Sodergren E."/>
            <person name="Birney E."/>
            <person name="Margulies E.H."/>
            <person name="Herrero J."/>
            <person name="Green E.D."/>
            <person name="Haussler D."/>
            <person name="Siepel A."/>
            <person name="Goldman N."/>
            <person name="Pollard K.S."/>
            <person name="Pedersen J.S."/>
            <person name="Lander E.S."/>
            <person name="Kellis M."/>
        </authorList>
    </citation>
    <scope>NUCLEOTIDE SEQUENCE [LARGE SCALE GENOMIC DNA]</scope>
</reference>
<dbReference type="InterPro" id="IPR043136">
    <property type="entry name" value="B30.2/SPRY_sf"/>
</dbReference>
<dbReference type="PROSITE" id="PS50188">
    <property type="entry name" value="B302_SPRY"/>
    <property type="match status" value="1"/>
</dbReference>
<dbReference type="InterPro" id="IPR001870">
    <property type="entry name" value="B30.2/SPRY"/>
</dbReference>
<dbReference type="SMART" id="SM00449">
    <property type="entry name" value="SPRY"/>
    <property type="match status" value="1"/>
</dbReference>
<dbReference type="SUPFAM" id="SSF49899">
    <property type="entry name" value="Concanavalin A-like lectins/glucanases"/>
    <property type="match status" value="1"/>
</dbReference>
<dbReference type="EMBL" id="AAPE02008528">
    <property type="status" value="NOT_ANNOTATED_CDS"/>
    <property type="molecule type" value="Genomic_DNA"/>
</dbReference>
<dbReference type="InterPro" id="IPR003877">
    <property type="entry name" value="SPRY_dom"/>
</dbReference>
<evidence type="ECO:0000256" key="4">
    <source>
        <dbReference type="PROSITE-ProRule" id="PRU00024"/>
    </source>
</evidence>
<dbReference type="InterPro" id="IPR001841">
    <property type="entry name" value="Znf_RING"/>
</dbReference>
<keyword evidence="1" id="KW-0479">Metal-binding</keyword>
<dbReference type="PROSITE" id="PS00518">
    <property type="entry name" value="ZF_RING_1"/>
    <property type="match status" value="1"/>
</dbReference>
<keyword evidence="5" id="KW-0175">Coiled coil</keyword>
<evidence type="ECO:0000256" key="5">
    <source>
        <dbReference type="SAM" id="Coils"/>
    </source>
</evidence>
<dbReference type="SUPFAM" id="SSF57850">
    <property type="entry name" value="RING/U-box"/>
    <property type="match status" value="1"/>
</dbReference>
<feature type="domain" description="B box-type" evidence="7">
    <location>
        <begin position="98"/>
        <end position="139"/>
    </location>
</feature>
<dbReference type="Gene3D" id="2.60.120.920">
    <property type="match status" value="1"/>
</dbReference>
<protein>
    <submittedName>
        <fullName evidence="9">Tripartite motif-containing protein 60-like</fullName>
    </submittedName>
</protein>
<evidence type="ECO:0000256" key="3">
    <source>
        <dbReference type="ARBA" id="ARBA00022833"/>
    </source>
</evidence>
<feature type="domain" description="RING-type" evidence="6">
    <location>
        <begin position="23"/>
        <end position="63"/>
    </location>
</feature>
<dbReference type="SMART" id="SM00589">
    <property type="entry name" value="PRY"/>
    <property type="match status" value="1"/>
</dbReference>
<dbReference type="InParanoid" id="G1PZ52"/>
<dbReference type="SUPFAM" id="SSF57845">
    <property type="entry name" value="B-box zinc-binding domain"/>
    <property type="match status" value="1"/>
</dbReference>
<dbReference type="SMART" id="SM00184">
    <property type="entry name" value="RING"/>
    <property type="match status" value="1"/>
</dbReference>
<keyword evidence="3" id="KW-0862">Zinc</keyword>
<dbReference type="InterPro" id="IPR006574">
    <property type="entry name" value="PRY"/>
</dbReference>
<feature type="domain" description="B30.2/SPRY" evidence="8">
    <location>
        <begin position="283"/>
        <end position="461"/>
    </location>
</feature>
<dbReference type="PROSITE" id="PS50119">
    <property type="entry name" value="ZF_BBOX"/>
    <property type="match status" value="1"/>
</dbReference>
<dbReference type="SMART" id="SM00336">
    <property type="entry name" value="BBOX"/>
    <property type="match status" value="1"/>
</dbReference>
<evidence type="ECO:0000313" key="9">
    <source>
        <dbReference type="Ensembl" id="ENSMLUP00000016734.1"/>
    </source>
</evidence>
<dbReference type="Gene3D" id="3.30.40.10">
    <property type="entry name" value="Zinc/RING finger domain, C3HC4 (zinc finger)"/>
    <property type="match status" value="1"/>
</dbReference>
<evidence type="ECO:0000313" key="10">
    <source>
        <dbReference type="Proteomes" id="UP000001074"/>
    </source>
</evidence>
<dbReference type="eggNOG" id="KOG2177">
    <property type="taxonomic scope" value="Eukaryota"/>
</dbReference>
<evidence type="ECO:0000256" key="1">
    <source>
        <dbReference type="ARBA" id="ARBA00022723"/>
    </source>
</evidence>
<dbReference type="Gene3D" id="3.30.160.60">
    <property type="entry name" value="Classic Zinc Finger"/>
    <property type="match status" value="1"/>
</dbReference>
<feature type="coiled-coil region" evidence="5">
    <location>
        <begin position="147"/>
        <end position="228"/>
    </location>
</feature>
<dbReference type="Pfam" id="PF00643">
    <property type="entry name" value="zf-B_box"/>
    <property type="match status" value="1"/>
</dbReference>
<accession>G1PZ52</accession>
<reference evidence="9" key="3">
    <citation type="submission" date="2025-09" db="UniProtKB">
        <authorList>
            <consortium name="Ensembl"/>
        </authorList>
    </citation>
    <scope>IDENTIFICATION</scope>
</reference>
<dbReference type="Pfam" id="PF00622">
    <property type="entry name" value="SPRY"/>
    <property type="match status" value="1"/>
</dbReference>